<dbReference type="EMBL" id="KQ085981">
    <property type="protein sequence ID" value="KLO12248.1"/>
    <property type="molecule type" value="Genomic_DNA"/>
</dbReference>
<keyword evidence="3" id="KW-1185">Reference proteome</keyword>
<feature type="compositionally biased region" description="Gly residues" evidence="1">
    <location>
        <begin position="250"/>
        <end position="263"/>
    </location>
</feature>
<dbReference type="Proteomes" id="UP000053477">
    <property type="component" value="Unassembled WGS sequence"/>
</dbReference>
<evidence type="ECO:0000313" key="3">
    <source>
        <dbReference type="Proteomes" id="UP000053477"/>
    </source>
</evidence>
<dbReference type="AlphaFoldDB" id="A0A0H2RS08"/>
<feature type="region of interest" description="Disordered" evidence="1">
    <location>
        <begin position="85"/>
        <end position="169"/>
    </location>
</feature>
<accession>A0A0H2RS08</accession>
<name>A0A0H2RS08_9AGAM</name>
<organism evidence="2 3">
    <name type="scientific">Schizopora paradoxa</name>
    <dbReference type="NCBI Taxonomy" id="27342"/>
    <lineage>
        <taxon>Eukaryota</taxon>
        <taxon>Fungi</taxon>
        <taxon>Dikarya</taxon>
        <taxon>Basidiomycota</taxon>
        <taxon>Agaricomycotina</taxon>
        <taxon>Agaricomycetes</taxon>
        <taxon>Hymenochaetales</taxon>
        <taxon>Schizoporaceae</taxon>
        <taxon>Schizopora</taxon>
    </lineage>
</organism>
<dbReference type="InParanoid" id="A0A0H2RS08"/>
<evidence type="ECO:0000256" key="1">
    <source>
        <dbReference type="SAM" id="MobiDB-lite"/>
    </source>
</evidence>
<protein>
    <submittedName>
        <fullName evidence="2">Uncharacterized protein</fullName>
    </submittedName>
</protein>
<proteinExistence type="predicted"/>
<evidence type="ECO:0000313" key="2">
    <source>
        <dbReference type="EMBL" id="KLO12248.1"/>
    </source>
</evidence>
<feature type="region of interest" description="Disordered" evidence="1">
    <location>
        <begin position="250"/>
        <end position="270"/>
    </location>
</feature>
<gene>
    <name evidence="2" type="ORF">SCHPADRAFT_972521</name>
</gene>
<reference evidence="2 3" key="1">
    <citation type="submission" date="2015-04" db="EMBL/GenBank/DDBJ databases">
        <title>Complete genome sequence of Schizopora paradoxa KUC8140, a cosmopolitan wood degrader in East Asia.</title>
        <authorList>
            <consortium name="DOE Joint Genome Institute"/>
            <person name="Min B."/>
            <person name="Park H."/>
            <person name="Jang Y."/>
            <person name="Kim J.-J."/>
            <person name="Kim K.H."/>
            <person name="Pangilinan J."/>
            <person name="Lipzen A."/>
            <person name="Riley R."/>
            <person name="Grigoriev I.V."/>
            <person name="Spatafora J.W."/>
            <person name="Choi I.-G."/>
        </authorList>
    </citation>
    <scope>NUCLEOTIDE SEQUENCE [LARGE SCALE GENOMIC DNA]</scope>
    <source>
        <strain evidence="2 3">KUC8140</strain>
    </source>
</reference>
<sequence>MTAATRSRVFSTSRRRQCIEGWSACRDTLAHSTSFGYTDDDMTATDGAASDILETANNTARYGWTRHLHSPTFETSRRRVLNRATNSTEAGRGGKYGRTPLVQQGIGMKDGGSDTKRGGAALQRSPAFHTSRRRVLSRIANSPEAGNGEAGKAVDGAANGRSPAVDTSRHRMRTDIDARRGRGQRYTDGVNGNANVNGRALPSTTTTTVQEHCTPCIPVPAWRDKRTRRHLSLPARVLYHLRKTMLTGTGRGDGGRGYGGTGEAGLRRWR</sequence>